<name>A0ABP7KFB1_9RHOB</name>
<dbReference type="RefSeq" id="WP_344847897.1">
    <property type="nucleotide sequence ID" value="NZ_BAABDF010000007.1"/>
</dbReference>
<dbReference type="Proteomes" id="UP001399917">
    <property type="component" value="Unassembled WGS sequence"/>
</dbReference>
<sequence>MGRPLDILLADSAVRRGDAQDGSTGLIIVVGDAAHLSVLKQHFPEQTSVFFAEFSDLSREILRAISPEVVVGPLFCDGFDCFDLARLLTESEFSGAFRVFGECLPRPQIVSREIKQSFPSLDAAVVSYDPPSCEPTEPQVLH</sequence>
<proteinExistence type="predicted"/>
<reference evidence="2" key="1">
    <citation type="journal article" date="2019" name="Int. J. Syst. Evol. Microbiol.">
        <title>The Global Catalogue of Microorganisms (GCM) 10K type strain sequencing project: providing services to taxonomists for standard genome sequencing and annotation.</title>
        <authorList>
            <consortium name="The Broad Institute Genomics Platform"/>
            <consortium name="The Broad Institute Genome Sequencing Center for Infectious Disease"/>
            <person name="Wu L."/>
            <person name="Ma J."/>
        </authorList>
    </citation>
    <scope>NUCLEOTIDE SEQUENCE [LARGE SCALE GENOMIC DNA]</scope>
    <source>
        <strain evidence="2">JCM 17190</strain>
    </source>
</reference>
<evidence type="ECO:0008006" key="3">
    <source>
        <dbReference type="Google" id="ProtNLM"/>
    </source>
</evidence>
<gene>
    <name evidence="1" type="ORF">GCM10022404_26880</name>
</gene>
<protein>
    <recommendedName>
        <fullName evidence="3">Response regulatory domain-containing protein</fullName>
    </recommendedName>
</protein>
<comment type="caution">
    <text evidence="1">The sequence shown here is derived from an EMBL/GenBank/DDBJ whole genome shotgun (WGS) entry which is preliminary data.</text>
</comment>
<evidence type="ECO:0000313" key="2">
    <source>
        <dbReference type="Proteomes" id="UP001399917"/>
    </source>
</evidence>
<organism evidence="1 2">
    <name type="scientific">Celeribacter arenosi</name>
    <dbReference type="NCBI Taxonomy" id="792649"/>
    <lineage>
        <taxon>Bacteria</taxon>
        <taxon>Pseudomonadati</taxon>
        <taxon>Pseudomonadota</taxon>
        <taxon>Alphaproteobacteria</taxon>
        <taxon>Rhodobacterales</taxon>
        <taxon>Roseobacteraceae</taxon>
        <taxon>Celeribacter</taxon>
    </lineage>
</organism>
<accession>A0ABP7KFB1</accession>
<keyword evidence="2" id="KW-1185">Reference proteome</keyword>
<evidence type="ECO:0000313" key="1">
    <source>
        <dbReference type="EMBL" id="GAA3875750.1"/>
    </source>
</evidence>
<dbReference type="EMBL" id="BAABDF010000007">
    <property type="protein sequence ID" value="GAA3875750.1"/>
    <property type="molecule type" value="Genomic_DNA"/>
</dbReference>